<dbReference type="PROSITE" id="PS51128">
    <property type="entry name" value="ZF_DKSA_2"/>
    <property type="match status" value="1"/>
</dbReference>
<dbReference type="Proteomes" id="UP001205843">
    <property type="component" value="Unassembled WGS sequence"/>
</dbReference>
<evidence type="ECO:0000313" key="6">
    <source>
        <dbReference type="EMBL" id="MCP1675474.1"/>
    </source>
</evidence>
<evidence type="ECO:0000256" key="2">
    <source>
        <dbReference type="ARBA" id="ARBA00022771"/>
    </source>
</evidence>
<dbReference type="GO" id="GO:0008270">
    <property type="term" value="F:zinc ion binding"/>
    <property type="evidence" value="ECO:0007669"/>
    <property type="project" value="UniProtKB-KW"/>
</dbReference>
<dbReference type="PANTHER" id="PTHR38777:SF1">
    <property type="entry name" value="DNAK SUPPRESSOR PROTEIN"/>
    <property type="match status" value="1"/>
</dbReference>
<proteinExistence type="predicted"/>
<accession>A0AAE3G4H1</accession>
<evidence type="ECO:0000259" key="5">
    <source>
        <dbReference type="Pfam" id="PF01258"/>
    </source>
</evidence>
<evidence type="ECO:0000256" key="4">
    <source>
        <dbReference type="PROSITE-ProRule" id="PRU00510"/>
    </source>
</evidence>
<dbReference type="PANTHER" id="PTHR38777">
    <property type="entry name" value="FELS-2 PROPHAGE PROTEIN"/>
    <property type="match status" value="1"/>
</dbReference>
<protein>
    <submittedName>
        <fullName evidence="6">Phage/conjugal plasmid C-4 type zinc finger TraR family protein</fullName>
    </submittedName>
</protein>
<reference evidence="6" key="1">
    <citation type="submission" date="2022-03" db="EMBL/GenBank/DDBJ databases">
        <title>Genomic Encyclopedia of Type Strains, Phase III (KMG-III): the genomes of soil and plant-associated and newly described type strains.</title>
        <authorList>
            <person name="Whitman W."/>
        </authorList>
    </citation>
    <scope>NUCLEOTIDE SEQUENCE</scope>
    <source>
        <strain evidence="6">ANL 6-2</strain>
    </source>
</reference>
<gene>
    <name evidence="6" type="ORF">J2T57_002624</name>
</gene>
<dbReference type="RefSeq" id="WP_253478963.1">
    <property type="nucleotide sequence ID" value="NZ_JALJXV010000006.1"/>
</dbReference>
<keyword evidence="1" id="KW-0479">Metal-binding</keyword>
<feature type="domain" description="Zinc finger DksA/TraR C4-type" evidence="5">
    <location>
        <begin position="40"/>
        <end position="69"/>
    </location>
</feature>
<dbReference type="InterPro" id="IPR000962">
    <property type="entry name" value="Znf_DskA_TraR"/>
</dbReference>
<evidence type="ECO:0000256" key="1">
    <source>
        <dbReference type="ARBA" id="ARBA00022723"/>
    </source>
</evidence>
<dbReference type="EMBL" id="JALJXV010000006">
    <property type="protein sequence ID" value="MCP1675474.1"/>
    <property type="molecule type" value="Genomic_DNA"/>
</dbReference>
<keyword evidence="3" id="KW-0862">Zinc</keyword>
<dbReference type="Gene3D" id="1.20.120.910">
    <property type="entry name" value="DksA, coiled-coil domain"/>
    <property type="match status" value="1"/>
</dbReference>
<organism evidence="6 7">
    <name type="scientific">Natronocella acetinitrilica</name>
    <dbReference type="NCBI Taxonomy" id="414046"/>
    <lineage>
        <taxon>Bacteria</taxon>
        <taxon>Pseudomonadati</taxon>
        <taxon>Pseudomonadota</taxon>
        <taxon>Gammaproteobacteria</taxon>
        <taxon>Chromatiales</taxon>
        <taxon>Ectothiorhodospiraceae</taxon>
        <taxon>Natronocella</taxon>
    </lineage>
</organism>
<keyword evidence="7" id="KW-1185">Reference proteome</keyword>
<sequence>MADACDIATDYTERELARHLEAQRARARLATAGEHSAMECVDCGEPIPKARRTALPGCQRCVPCAEIEESRSSLSASR</sequence>
<dbReference type="InterPro" id="IPR012783">
    <property type="entry name" value="Znf_C4_TraR"/>
</dbReference>
<dbReference type="AlphaFoldDB" id="A0AAE3G4H1"/>
<name>A0AAE3G4H1_9GAMM</name>
<dbReference type="SUPFAM" id="SSF57716">
    <property type="entry name" value="Glucocorticoid receptor-like (DNA-binding domain)"/>
    <property type="match status" value="1"/>
</dbReference>
<dbReference type="Pfam" id="PF01258">
    <property type="entry name" value="zf-dskA_traR"/>
    <property type="match status" value="1"/>
</dbReference>
<dbReference type="GO" id="GO:1900378">
    <property type="term" value="P:positive regulation of secondary metabolite biosynthetic process"/>
    <property type="evidence" value="ECO:0007669"/>
    <property type="project" value="TreeGrafter"/>
</dbReference>
<comment type="caution">
    <text evidence="6">The sequence shown here is derived from an EMBL/GenBank/DDBJ whole genome shotgun (WGS) entry which is preliminary data.</text>
</comment>
<feature type="zinc finger region" description="dksA C4-type" evidence="4">
    <location>
        <begin position="40"/>
        <end position="64"/>
    </location>
</feature>
<evidence type="ECO:0000256" key="3">
    <source>
        <dbReference type="ARBA" id="ARBA00022833"/>
    </source>
</evidence>
<evidence type="ECO:0000313" key="7">
    <source>
        <dbReference type="Proteomes" id="UP001205843"/>
    </source>
</evidence>
<dbReference type="NCBIfam" id="TIGR02419">
    <property type="entry name" value="C4_traR_proteo"/>
    <property type="match status" value="1"/>
</dbReference>
<keyword evidence="2" id="KW-0863">Zinc-finger</keyword>